<accession>A0ABY5PB62</accession>
<proteinExistence type="predicted"/>
<keyword evidence="1" id="KW-0732">Signal</keyword>
<organism evidence="2 3">
    <name type="scientific">Svornostia abyssi</name>
    <dbReference type="NCBI Taxonomy" id="2898438"/>
    <lineage>
        <taxon>Bacteria</taxon>
        <taxon>Bacillati</taxon>
        <taxon>Actinomycetota</taxon>
        <taxon>Thermoleophilia</taxon>
        <taxon>Solirubrobacterales</taxon>
        <taxon>Baekduiaceae</taxon>
        <taxon>Svornostia</taxon>
    </lineage>
</organism>
<protein>
    <recommendedName>
        <fullName evidence="4">Choice-of-anchor D domain-containing protein</fullName>
    </recommendedName>
</protein>
<sequence>MPLRPPVLHCILAVLALLIAAPPAAAQVENLPPRFLDGVVLPPSLEADGGQITLTAIVLDDMGIESVTAEIVGENGTYIYADLAPTGGGAYSNVAFLPANDTEYPISYMVNIVARDTGGLDASWGAGSVVVQGRQPFNDPPFVTDPLVTPRELPGTGGAVTAAVSAWDLGGISSAYVTFREVGGTETVRMDLNQIGETRFETKFRFPENTASTARTWSATFTALDDIGQETHLSGGDLVIGPAVPAAPAKLRVSPDVRWFGAVRVGRGAERTVTIRNVGGSRATGVVAPVAAPFVAGTGSPAGVPFDLGAGESVNVRVLFLPGSLGLATRRLRIQRADGQQAGLGVALSGLGIPRR</sequence>
<evidence type="ECO:0008006" key="4">
    <source>
        <dbReference type="Google" id="ProtNLM"/>
    </source>
</evidence>
<gene>
    <name evidence="2" type="ORF">LRS13_13645</name>
</gene>
<reference evidence="3" key="1">
    <citation type="submission" date="2021-11" db="EMBL/GenBank/DDBJ databases">
        <title>Cultivation dependent microbiological survey of springs from the worlds oldest radium mine currently devoted to the extraction of radon-saturated water.</title>
        <authorList>
            <person name="Kapinusova G."/>
            <person name="Smrhova T."/>
            <person name="Strejcek M."/>
            <person name="Suman J."/>
            <person name="Jani K."/>
            <person name="Pajer P."/>
            <person name="Uhlik O."/>
        </authorList>
    </citation>
    <scope>NUCLEOTIDE SEQUENCE [LARGE SCALE GENOMIC DNA]</scope>
    <source>
        <strain evidence="3">J379</strain>
    </source>
</reference>
<dbReference type="Gene3D" id="2.60.40.10">
    <property type="entry name" value="Immunoglobulins"/>
    <property type="match status" value="1"/>
</dbReference>
<keyword evidence="3" id="KW-1185">Reference proteome</keyword>
<evidence type="ECO:0000313" key="3">
    <source>
        <dbReference type="Proteomes" id="UP001058860"/>
    </source>
</evidence>
<dbReference type="RefSeq" id="WP_353862316.1">
    <property type="nucleotide sequence ID" value="NZ_CP088295.1"/>
</dbReference>
<feature type="chain" id="PRO_5045189424" description="Choice-of-anchor D domain-containing protein" evidence="1">
    <location>
        <begin position="27"/>
        <end position="356"/>
    </location>
</feature>
<feature type="signal peptide" evidence="1">
    <location>
        <begin position="1"/>
        <end position="26"/>
    </location>
</feature>
<evidence type="ECO:0000313" key="2">
    <source>
        <dbReference type="EMBL" id="UUY01767.1"/>
    </source>
</evidence>
<dbReference type="EMBL" id="CP088295">
    <property type="protein sequence ID" value="UUY01767.1"/>
    <property type="molecule type" value="Genomic_DNA"/>
</dbReference>
<dbReference type="Proteomes" id="UP001058860">
    <property type="component" value="Chromosome"/>
</dbReference>
<dbReference type="InterPro" id="IPR013783">
    <property type="entry name" value="Ig-like_fold"/>
</dbReference>
<name>A0ABY5PB62_9ACTN</name>
<evidence type="ECO:0000256" key="1">
    <source>
        <dbReference type="SAM" id="SignalP"/>
    </source>
</evidence>